<evidence type="ECO:0000313" key="3">
    <source>
        <dbReference type="Proteomes" id="UP001524586"/>
    </source>
</evidence>
<protein>
    <recommendedName>
        <fullName evidence="1">HTH lysR-type domain-containing protein</fullName>
    </recommendedName>
</protein>
<gene>
    <name evidence="2" type="ORF">NP596_13990</name>
</gene>
<dbReference type="Gene3D" id="1.10.10.10">
    <property type="entry name" value="Winged helix-like DNA-binding domain superfamily/Winged helix DNA-binding domain"/>
    <property type="match status" value="1"/>
</dbReference>
<dbReference type="EMBL" id="JANIBK010000081">
    <property type="protein sequence ID" value="MCQ8129571.1"/>
    <property type="molecule type" value="Genomic_DNA"/>
</dbReference>
<sequence>MNFNQLDLPRFLPETEFNPYKAVEKLKVVQAASMQVRLLEEELASPLLQRTGKKLIVSTGFEKPVRFR</sequence>
<evidence type="ECO:0000313" key="2">
    <source>
        <dbReference type="EMBL" id="MCQ8129571.1"/>
    </source>
</evidence>
<proteinExistence type="predicted"/>
<organism evidence="2 3">
    <name type="scientific">Methylomonas rivi</name>
    <dbReference type="NCBI Taxonomy" id="2952226"/>
    <lineage>
        <taxon>Bacteria</taxon>
        <taxon>Pseudomonadati</taxon>
        <taxon>Pseudomonadota</taxon>
        <taxon>Gammaproteobacteria</taxon>
        <taxon>Methylococcales</taxon>
        <taxon>Methylococcaceae</taxon>
        <taxon>Methylomonas</taxon>
    </lineage>
</organism>
<accession>A0ABT1U6T4</accession>
<dbReference type="Proteomes" id="UP001524586">
    <property type="component" value="Unassembled WGS sequence"/>
</dbReference>
<dbReference type="InterPro" id="IPR000847">
    <property type="entry name" value="LysR_HTH_N"/>
</dbReference>
<evidence type="ECO:0000259" key="1">
    <source>
        <dbReference type="PROSITE" id="PS50931"/>
    </source>
</evidence>
<feature type="domain" description="HTH lysR-type" evidence="1">
    <location>
        <begin position="1"/>
        <end position="58"/>
    </location>
</feature>
<reference evidence="2 3" key="1">
    <citation type="submission" date="2022-07" db="EMBL/GenBank/DDBJ databases">
        <title>Methylomonas rivi sp. nov., Methylomonas rosea sp. nov., Methylomonas aureus sp. nov. and Methylomonas subterranea sp. nov., four novel methanotrophs isolated from a freshwater creek and the deep terrestrial subsurface.</title>
        <authorList>
            <person name="Abin C."/>
            <person name="Sankaranarayanan K."/>
            <person name="Garner C."/>
            <person name="Sindelar R."/>
            <person name="Kotary K."/>
            <person name="Garner R."/>
            <person name="Barclay S."/>
            <person name="Lawson P."/>
            <person name="Krumholz L."/>
        </authorList>
    </citation>
    <scope>NUCLEOTIDE SEQUENCE [LARGE SCALE GENOMIC DNA]</scope>
    <source>
        <strain evidence="2 3">WSC-6</strain>
    </source>
</reference>
<dbReference type="InterPro" id="IPR036388">
    <property type="entry name" value="WH-like_DNA-bd_sf"/>
</dbReference>
<dbReference type="RefSeq" id="WP_256616006.1">
    <property type="nucleotide sequence ID" value="NZ_JANIBK010000081.1"/>
</dbReference>
<dbReference type="PROSITE" id="PS50931">
    <property type="entry name" value="HTH_LYSR"/>
    <property type="match status" value="1"/>
</dbReference>
<comment type="caution">
    <text evidence="2">The sequence shown here is derived from an EMBL/GenBank/DDBJ whole genome shotgun (WGS) entry which is preliminary data.</text>
</comment>
<keyword evidence="3" id="KW-1185">Reference proteome</keyword>
<name>A0ABT1U6T4_9GAMM</name>